<feature type="transmembrane region" description="Helical" evidence="7">
    <location>
        <begin position="52"/>
        <end position="69"/>
    </location>
</feature>
<accession>A0A1E3T2C1</accession>
<gene>
    <name evidence="8" type="ORF">BHQ21_07680</name>
</gene>
<keyword evidence="6 7" id="KW-0472">Membrane</keyword>
<comment type="similarity">
    <text evidence="2">Belongs to the DoxX family.</text>
</comment>
<dbReference type="STRING" id="243061.AWC25_07590"/>
<evidence type="ECO:0000256" key="5">
    <source>
        <dbReference type="ARBA" id="ARBA00022989"/>
    </source>
</evidence>
<keyword evidence="3" id="KW-1003">Cell membrane</keyword>
<dbReference type="PANTHER" id="PTHR33452">
    <property type="entry name" value="OXIDOREDUCTASE CATD-RELATED"/>
    <property type="match status" value="1"/>
</dbReference>
<feature type="transmembrane region" description="Helical" evidence="7">
    <location>
        <begin position="76"/>
        <end position="93"/>
    </location>
</feature>
<keyword evidence="9" id="KW-1185">Reference proteome</keyword>
<evidence type="ECO:0008006" key="10">
    <source>
        <dbReference type="Google" id="ProtNLM"/>
    </source>
</evidence>
<comment type="subcellular location">
    <subcellularLocation>
        <location evidence="1">Cell membrane</location>
        <topology evidence="1">Multi-pass membrane protein</topology>
    </subcellularLocation>
</comment>
<feature type="transmembrane region" description="Helical" evidence="7">
    <location>
        <begin position="12"/>
        <end position="32"/>
    </location>
</feature>
<comment type="caution">
    <text evidence="8">The sequence shown here is derived from an EMBL/GenBank/DDBJ whole genome shotgun (WGS) entry which is preliminary data.</text>
</comment>
<dbReference type="Proteomes" id="UP000094224">
    <property type="component" value="Unassembled WGS sequence"/>
</dbReference>
<dbReference type="AlphaFoldDB" id="A0A1E3T2C1"/>
<dbReference type="RefSeq" id="WP_069399706.1">
    <property type="nucleotide sequence ID" value="NZ_JACKTB010000012.1"/>
</dbReference>
<name>A0A1E3T2C1_9MYCO</name>
<dbReference type="InterPro" id="IPR032808">
    <property type="entry name" value="DoxX"/>
</dbReference>
<dbReference type="OrthoDB" id="9808524at2"/>
<dbReference type="PANTHER" id="PTHR33452:SF4">
    <property type="entry name" value="BLL4328 PROTEIN"/>
    <property type="match status" value="1"/>
</dbReference>
<dbReference type="Pfam" id="PF07681">
    <property type="entry name" value="DoxX"/>
    <property type="match status" value="1"/>
</dbReference>
<evidence type="ECO:0000256" key="7">
    <source>
        <dbReference type="SAM" id="Phobius"/>
    </source>
</evidence>
<evidence type="ECO:0000256" key="4">
    <source>
        <dbReference type="ARBA" id="ARBA00022692"/>
    </source>
</evidence>
<organism evidence="8 9">
    <name type="scientific">Mycobacterium sherrisii</name>
    <dbReference type="NCBI Taxonomy" id="243061"/>
    <lineage>
        <taxon>Bacteria</taxon>
        <taxon>Bacillati</taxon>
        <taxon>Actinomycetota</taxon>
        <taxon>Actinomycetes</taxon>
        <taxon>Mycobacteriales</taxon>
        <taxon>Mycobacteriaceae</taxon>
        <taxon>Mycobacterium</taxon>
        <taxon>Mycobacterium simiae complex</taxon>
    </lineage>
</organism>
<evidence type="ECO:0000256" key="3">
    <source>
        <dbReference type="ARBA" id="ARBA00022475"/>
    </source>
</evidence>
<reference evidence="9" key="1">
    <citation type="submission" date="2016-09" db="EMBL/GenBank/DDBJ databases">
        <authorList>
            <person name="Greninger A.L."/>
            <person name="Jerome K.R."/>
            <person name="Mcnair B."/>
            <person name="Wallis C."/>
            <person name="Fang F."/>
        </authorList>
    </citation>
    <scope>NUCLEOTIDE SEQUENCE [LARGE SCALE GENOMIC DNA]</scope>
    <source>
        <strain evidence="9">BC1_M4</strain>
    </source>
</reference>
<sequence length="139" mass="14952">MTTNLDDRLGRLTPAVLSLFRLVYGFLFAASGSMNLFAWPVHPGMPVVVGGWPGWYAGLIEFVAGLLIAAGLFTRAASFVASGEMAVAYFWMHQPHALWPVGAPPAGNGGLPAILFCFGFFLLVFAGPGSYSVDAWRRR</sequence>
<dbReference type="InterPro" id="IPR051907">
    <property type="entry name" value="DoxX-like_oxidoreductase"/>
</dbReference>
<protein>
    <recommendedName>
        <fullName evidence="10">Phosphoribosylaminoimidazolecarboxamide formyltransferase</fullName>
    </recommendedName>
</protein>
<evidence type="ECO:0000256" key="1">
    <source>
        <dbReference type="ARBA" id="ARBA00004651"/>
    </source>
</evidence>
<evidence type="ECO:0000256" key="6">
    <source>
        <dbReference type="ARBA" id="ARBA00023136"/>
    </source>
</evidence>
<keyword evidence="4 7" id="KW-0812">Transmembrane</keyword>
<evidence type="ECO:0000313" key="9">
    <source>
        <dbReference type="Proteomes" id="UP000094224"/>
    </source>
</evidence>
<feature type="transmembrane region" description="Helical" evidence="7">
    <location>
        <begin position="113"/>
        <end position="133"/>
    </location>
</feature>
<evidence type="ECO:0000313" key="8">
    <source>
        <dbReference type="EMBL" id="ODR07938.1"/>
    </source>
</evidence>
<keyword evidence="5 7" id="KW-1133">Transmembrane helix</keyword>
<evidence type="ECO:0000256" key="2">
    <source>
        <dbReference type="ARBA" id="ARBA00006679"/>
    </source>
</evidence>
<dbReference type="GO" id="GO:0005886">
    <property type="term" value="C:plasma membrane"/>
    <property type="evidence" value="ECO:0007669"/>
    <property type="project" value="UniProtKB-SubCell"/>
</dbReference>
<proteinExistence type="inferred from homology"/>
<dbReference type="EMBL" id="MIHC01000010">
    <property type="protein sequence ID" value="ODR07938.1"/>
    <property type="molecule type" value="Genomic_DNA"/>
</dbReference>